<feature type="transmembrane region" description="Helical" evidence="3">
    <location>
        <begin position="6"/>
        <end position="30"/>
    </location>
</feature>
<reference evidence="4" key="1">
    <citation type="submission" date="2016-09" db="EMBL/GenBank/DDBJ databases">
        <authorList>
            <consortium name="Pathogen Informatics"/>
            <person name="Sun Q."/>
            <person name="Inoue M."/>
        </authorList>
    </citation>
    <scope>NUCLEOTIDE SEQUENCE</scope>
</reference>
<sequence length="1028" mass="124925">MYMFLFIYFYFYNCILIYSYIYIYIYIFIICFKKPCTHPHWYCRDHCAFPLFYYFILFYFILFFFFHFSLFFILFYFFVNIYIYIMDKNGEEILKLKKIATLLKKEYNKLKEENELLKKNNYQNKEEKYEHSEENYEQASEKCENLDENYEHHSGEKDDSFVENSLDKTKCIKNNEVLMSRLKNEMNRRIILEKNYKKLKEFTIILEEKYRNEKNVSKEKCKDMEDKLEECNKNLNKYKNENELLIGKIKEKDIIIYKLNKKIEEIRIYLKGDKNINLIENQIDEMIGYKLEIKKLKDNLEICKKTEEITIKERHQYKSMIMLCSQYKEKCKKIPTLESKIDILESEIKELQLYKIKDTENKQIVKELKDEILNYQIENNKLNEEINEWKNFSKLYINNNTIDIDNLKKTMNDIHNKYNQVNLKKTDLEVKYKKLSMDMQIQNNHLNDKILELKIMHNKNKHLEKKFEFIKMDYMYQIGKYKDKQKKNDNLKVSEKNENDKDRDNYRDNENYNDRDNYRDNYSDNNYKKENKVEQPNNDDYHNNDDSTLLQNYKFKYELIEKDNEEKEKLIQELNEKLEKYKNEYDQFILKQKNIELCSQELLLYEKEITYLKEEIENYKNKIVILQNDIIHVNNQWSDDNKKNEMSIKELKQVIKQIQLDTKININSSKNDIMNNITSDYIKSDNIKSDNIKIDNISSDNISSDNISINNISNNNISNNNVVYSNNSRYSNKYPDEGKRRPEFFNPYDKDLYNLLYTNFDDTKNMEHVELIMLKNENLYLKSKVEIIKLFYSNQIKTFREAFLYILGWDIQIEQSDEEIFFILTSLFSTHDGKFIFIKKKSNNEKQEEYKTKLLPTKRNINDIIQNDEHVVKKEKVNDNYELYDNPSDNPYSNNINDNKDQDKESDNKKHMDINKLNSNNFEEDLHFYEDIMDEKNEINTDKILQKTNIENTNINMSTIMKGSKYNLLLNGYYSIKWKENIEWKNYLNKINAYPILLSLSSIEEYNNIKSQYNNNLGKNFKGMLFKI</sequence>
<keyword evidence="3" id="KW-1133">Transmembrane helix</keyword>
<feature type="compositionally biased region" description="Polar residues" evidence="2">
    <location>
        <begin position="887"/>
        <end position="897"/>
    </location>
</feature>
<feature type="compositionally biased region" description="Basic and acidic residues" evidence="2">
    <location>
        <begin position="898"/>
        <end position="909"/>
    </location>
</feature>
<keyword evidence="5" id="KW-1185">Reference proteome</keyword>
<accession>A0ABY1UHY4</accession>
<gene>
    <name evidence="4" type="ORF">PGABG01_0409000</name>
</gene>
<name>A0ABY1UHY4_9APIC</name>
<evidence type="ECO:0008006" key="6">
    <source>
        <dbReference type="Google" id="ProtNLM"/>
    </source>
</evidence>
<feature type="region of interest" description="Disordered" evidence="2">
    <location>
        <begin position="883"/>
        <end position="909"/>
    </location>
</feature>
<feature type="compositionally biased region" description="Basic and acidic residues" evidence="2">
    <location>
        <begin position="487"/>
        <end position="545"/>
    </location>
</feature>
<keyword evidence="1" id="KW-0175">Coiled coil</keyword>
<evidence type="ECO:0000256" key="1">
    <source>
        <dbReference type="SAM" id="Coils"/>
    </source>
</evidence>
<feature type="transmembrane region" description="Helical" evidence="3">
    <location>
        <begin position="51"/>
        <end position="79"/>
    </location>
</feature>
<protein>
    <recommendedName>
        <fullName evidence="6">GRIP domain-containing protein</fullName>
    </recommendedName>
</protein>
<evidence type="ECO:0000256" key="2">
    <source>
        <dbReference type="SAM" id="MobiDB-lite"/>
    </source>
</evidence>
<keyword evidence="3" id="KW-0812">Transmembrane</keyword>
<feature type="coiled-coil region" evidence="1">
    <location>
        <begin position="550"/>
        <end position="636"/>
    </location>
</feature>
<dbReference type="EMBL" id="LT969427">
    <property type="protein sequence ID" value="SOV11259.1"/>
    <property type="molecule type" value="Genomic_DNA"/>
</dbReference>
<evidence type="ECO:0000313" key="5">
    <source>
        <dbReference type="Proteomes" id="UP000831156"/>
    </source>
</evidence>
<evidence type="ECO:0000256" key="3">
    <source>
        <dbReference type="SAM" id="Phobius"/>
    </source>
</evidence>
<organism evidence="4 5">
    <name type="scientific">Plasmodium gaboni</name>
    <dbReference type="NCBI Taxonomy" id="647221"/>
    <lineage>
        <taxon>Eukaryota</taxon>
        <taxon>Sar</taxon>
        <taxon>Alveolata</taxon>
        <taxon>Apicomplexa</taxon>
        <taxon>Aconoidasida</taxon>
        <taxon>Haemosporida</taxon>
        <taxon>Plasmodiidae</taxon>
        <taxon>Plasmodium</taxon>
        <taxon>Plasmodium (Laverania)</taxon>
    </lineage>
</organism>
<keyword evidence="3" id="KW-0472">Membrane</keyword>
<feature type="coiled-coil region" evidence="1">
    <location>
        <begin position="334"/>
        <end position="424"/>
    </location>
</feature>
<dbReference type="Proteomes" id="UP000831156">
    <property type="component" value="Chromosome 4"/>
</dbReference>
<evidence type="ECO:0000313" key="4">
    <source>
        <dbReference type="EMBL" id="SOV11259.1"/>
    </source>
</evidence>
<proteinExistence type="predicted"/>
<feature type="coiled-coil region" evidence="1">
    <location>
        <begin position="207"/>
        <end position="248"/>
    </location>
</feature>
<feature type="coiled-coil region" evidence="1">
    <location>
        <begin position="93"/>
        <end position="156"/>
    </location>
</feature>
<feature type="region of interest" description="Disordered" evidence="2">
    <location>
        <begin position="487"/>
        <end position="547"/>
    </location>
</feature>